<dbReference type="RefSeq" id="WP_089316878.1">
    <property type="nucleotide sequence ID" value="NZ_FZNP01000029.1"/>
</dbReference>
<proteinExistence type="predicted"/>
<dbReference type="GO" id="GO:0016853">
    <property type="term" value="F:isomerase activity"/>
    <property type="evidence" value="ECO:0007669"/>
    <property type="project" value="UniProtKB-KW"/>
</dbReference>
<sequence>MSRAVNRADVDEVHAEFYAAFEAGDFDRMSAVWADGPYAEGVSCVHPGWTMLRGREAVLRSWALIMANTSYIQFVLTDVETDVYGDHAVVTCKENILTADEDTEAGFLAGGSIVATNVFVRAGGEWRLLLHHGSPVLNVVDAEEE</sequence>
<dbReference type="SUPFAM" id="SSF54427">
    <property type="entry name" value="NTF2-like"/>
    <property type="match status" value="1"/>
</dbReference>
<dbReference type="AlphaFoldDB" id="A0A239H7M8"/>
<dbReference type="OrthoDB" id="9786718at2"/>
<evidence type="ECO:0000313" key="2">
    <source>
        <dbReference type="EMBL" id="SNS77456.1"/>
    </source>
</evidence>
<reference evidence="3" key="1">
    <citation type="submission" date="2017-06" db="EMBL/GenBank/DDBJ databases">
        <authorList>
            <person name="Varghese N."/>
            <person name="Submissions S."/>
        </authorList>
    </citation>
    <scope>NUCLEOTIDE SEQUENCE [LARGE SCALE GENOMIC DNA]</scope>
    <source>
        <strain evidence="3">DSM 44485</strain>
    </source>
</reference>
<dbReference type="InterPro" id="IPR032710">
    <property type="entry name" value="NTF2-like_dom_sf"/>
</dbReference>
<dbReference type="Pfam" id="PF13474">
    <property type="entry name" value="SnoaL_3"/>
    <property type="match status" value="1"/>
</dbReference>
<name>A0A239H7M8_9ACTN</name>
<dbReference type="InterPro" id="IPR037401">
    <property type="entry name" value="SnoaL-like"/>
</dbReference>
<dbReference type="PANTHER" id="PTHR34957">
    <property type="entry name" value="NUCLEAR TRANSPORT FACTOR 2 (NTF2) FAMILY PROTEIN"/>
    <property type="match status" value="1"/>
</dbReference>
<dbReference type="PANTHER" id="PTHR34957:SF1">
    <property type="entry name" value="NUCLEAR TRANSPORT FACTOR 2 (NTF2) FAMILY PROTEIN"/>
    <property type="match status" value="1"/>
</dbReference>
<dbReference type="EMBL" id="FZNP01000029">
    <property type="protein sequence ID" value="SNS77456.1"/>
    <property type="molecule type" value="Genomic_DNA"/>
</dbReference>
<dbReference type="Gene3D" id="3.10.450.50">
    <property type="match status" value="1"/>
</dbReference>
<protein>
    <submittedName>
        <fullName evidence="2">Ketosteroid isomerase homolog</fullName>
    </submittedName>
</protein>
<feature type="domain" description="SnoaL-like" evidence="1">
    <location>
        <begin position="10"/>
        <end position="136"/>
    </location>
</feature>
<accession>A0A239H7M8</accession>
<keyword evidence="3" id="KW-1185">Reference proteome</keyword>
<dbReference type="Proteomes" id="UP000198420">
    <property type="component" value="Unassembled WGS sequence"/>
</dbReference>
<evidence type="ECO:0000313" key="3">
    <source>
        <dbReference type="Proteomes" id="UP000198420"/>
    </source>
</evidence>
<evidence type="ECO:0000259" key="1">
    <source>
        <dbReference type="Pfam" id="PF13474"/>
    </source>
</evidence>
<keyword evidence="2" id="KW-0413">Isomerase</keyword>
<organism evidence="2 3">
    <name type="scientific">Actinomadura mexicana</name>
    <dbReference type="NCBI Taxonomy" id="134959"/>
    <lineage>
        <taxon>Bacteria</taxon>
        <taxon>Bacillati</taxon>
        <taxon>Actinomycetota</taxon>
        <taxon>Actinomycetes</taxon>
        <taxon>Streptosporangiales</taxon>
        <taxon>Thermomonosporaceae</taxon>
        <taxon>Actinomadura</taxon>
    </lineage>
</organism>
<gene>
    <name evidence="2" type="ORF">SAMN06265355_12916</name>
</gene>